<dbReference type="EC" id="4.1.1.79" evidence="7"/>
<dbReference type="Gene3D" id="3.40.50.970">
    <property type="match status" value="1"/>
</dbReference>
<dbReference type="AlphaFoldDB" id="A6UW92"/>
<dbReference type="SUPFAM" id="SSF52518">
    <property type="entry name" value="Thiamin diphosphate-binding fold (THDP-binding)"/>
    <property type="match status" value="1"/>
</dbReference>
<evidence type="ECO:0000256" key="1">
    <source>
        <dbReference type="ARBA" id="ARBA00022545"/>
    </source>
</evidence>
<protein>
    <recommendedName>
        <fullName evidence="7">sulfopyruvate decarboxylase</fullName>
        <ecNumber evidence="7">4.1.1.79</ecNumber>
    </recommendedName>
</protein>
<organism evidence="10 11">
    <name type="scientific">Methanococcus aeolicus (strain ATCC BAA-1280 / DSM 17508 / OCM 812 / Nankai-3)</name>
    <dbReference type="NCBI Taxonomy" id="419665"/>
    <lineage>
        <taxon>Archaea</taxon>
        <taxon>Methanobacteriati</taxon>
        <taxon>Methanobacteriota</taxon>
        <taxon>Methanomada group</taxon>
        <taxon>Methanococci</taxon>
        <taxon>Methanococcales</taxon>
        <taxon>Methanococcaceae</taxon>
        <taxon>Methanococcus</taxon>
    </lineage>
</organism>
<dbReference type="EMBL" id="CP000743">
    <property type="protein sequence ID" value="ABR56764.1"/>
    <property type="molecule type" value="Genomic_DNA"/>
</dbReference>
<dbReference type="InterPro" id="IPR029061">
    <property type="entry name" value="THDP-binding"/>
</dbReference>
<comment type="pathway">
    <text evidence="5">Cofactor biosynthesis; coenzyme M biosynthesis; sulfoacetaldehyde from phosphoenolpyruvate and sulfite: step 4/4.</text>
</comment>
<dbReference type="InterPro" id="IPR012001">
    <property type="entry name" value="Thiamin_PyroP_enz_TPP-bd_dom"/>
</dbReference>
<proteinExistence type="predicted"/>
<dbReference type="STRING" id="419665.Maeo_1187"/>
<accession>A6UW92</accession>
<dbReference type="InterPro" id="IPR051818">
    <property type="entry name" value="TPP_dependent_decarboxylase"/>
</dbReference>
<dbReference type="CDD" id="cd07035">
    <property type="entry name" value="TPP_PYR_POX_like"/>
    <property type="match status" value="1"/>
</dbReference>
<dbReference type="HOGENOM" id="CLU_113594_0_0_2"/>
<dbReference type="GO" id="GO:0030976">
    <property type="term" value="F:thiamine pyrophosphate binding"/>
    <property type="evidence" value="ECO:0007669"/>
    <property type="project" value="InterPro"/>
</dbReference>
<dbReference type="PANTHER" id="PTHR42818">
    <property type="entry name" value="SULFOPYRUVATE DECARBOXYLASE SUBUNIT ALPHA"/>
    <property type="match status" value="1"/>
</dbReference>
<dbReference type="RefSeq" id="WP_011973896.1">
    <property type="nucleotide sequence ID" value="NC_009635.1"/>
</dbReference>
<evidence type="ECO:0000256" key="7">
    <source>
        <dbReference type="ARBA" id="ARBA00038875"/>
    </source>
</evidence>
<keyword evidence="3" id="KW-0456">Lyase</keyword>
<name>A6UW92_META3</name>
<dbReference type="Pfam" id="PF02776">
    <property type="entry name" value="TPP_enzyme_N"/>
    <property type="match status" value="1"/>
</dbReference>
<sequence length="175" mass="19356">MKASKSVYNALIDSGISFVAGVPCANLDNLIKLIENKKDGKNKKESDIQYVIATREEEAVGICGGAHLANKRTAILMQNSGLGNCINAIGSFCKIYDIPILFIISHRGELKEQIPAQIPMGKWTKKLLETVDIPYYCPKTPEEAYKYICLGSDYAETMGAPVAILLDAIYWEHDR</sequence>
<evidence type="ECO:0000256" key="8">
    <source>
        <dbReference type="ARBA" id="ARBA00048551"/>
    </source>
</evidence>
<evidence type="ECO:0000256" key="2">
    <source>
        <dbReference type="ARBA" id="ARBA00022793"/>
    </source>
</evidence>
<evidence type="ECO:0000313" key="11">
    <source>
        <dbReference type="Proteomes" id="UP000001106"/>
    </source>
</evidence>
<reference evidence="10" key="1">
    <citation type="submission" date="2007-06" db="EMBL/GenBank/DDBJ databases">
        <title>Complete sequence of Methanococcus aeolicus Nankai-3.</title>
        <authorList>
            <consortium name="US DOE Joint Genome Institute"/>
            <person name="Copeland A."/>
            <person name="Lucas S."/>
            <person name="Lapidus A."/>
            <person name="Barry K."/>
            <person name="Glavina del Rio T."/>
            <person name="Dalin E."/>
            <person name="Tice H."/>
            <person name="Pitluck S."/>
            <person name="Chain P."/>
            <person name="Malfatti S."/>
            <person name="Shin M."/>
            <person name="Vergez L."/>
            <person name="Schmutz J."/>
            <person name="Larimer F."/>
            <person name="Land M."/>
            <person name="Hauser L."/>
            <person name="Kyrpides N."/>
            <person name="Lykidis A."/>
            <person name="Sieprawska-Lupa M."/>
            <person name="Whitman W.B."/>
            <person name="Richardson P."/>
        </authorList>
    </citation>
    <scope>NUCLEOTIDE SEQUENCE [LARGE SCALE GENOMIC DNA]</scope>
    <source>
        <strain evidence="10">Nankai-3</strain>
    </source>
</reference>
<evidence type="ECO:0000313" key="10">
    <source>
        <dbReference type="EMBL" id="ABR56764.1"/>
    </source>
</evidence>
<evidence type="ECO:0000256" key="4">
    <source>
        <dbReference type="ARBA" id="ARBA00037396"/>
    </source>
</evidence>
<evidence type="ECO:0000256" key="3">
    <source>
        <dbReference type="ARBA" id="ARBA00023239"/>
    </source>
</evidence>
<gene>
    <name evidence="10" type="ordered locus">Maeo_1187</name>
</gene>
<dbReference type="GeneID" id="5326765"/>
<dbReference type="NCBIfam" id="TIGR03845">
    <property type="entry name" value="sulfopyru_alph"/>
    <property type="match status" value="1"/>
</dbReference>
<keyword evidence="11" id="KW-1185">Reference proteome</keyword>
<dbReference type="GO" id="GO:0019295">
    <property type="term" value="P:coenzyme M biosynthetic process"/>
    <property type="evidence" value="ECO:0007669"/>
    <property type="project" value="UniProtKB-KW"/>
</dbReference>
<feature type="domain" description="Thiamine pyrophosphate enzyme N-terminal TPP-binding" evidence="9">
    <location>
        <begin position="1"/>
        <end position="109"/>
    </location>
</feature>
<comment type="subunit">
    <text evidence="6">Heterododecamer composed of 6 subunits alpha and 6 subunits beta.</text>
</comment>
<keyword evidence="1" id="KW-0174">Coenzyme M biosynthesis</keyword>
<dbReference type="KEGG" id="mae:Maeo_1187"/>
<keyword evidence="2" id="KW-0210">Decarboxylase</keyword>
<dbReference type="InterPro" id="IPR022502">
    <property type="entry name" value="Sulfopyruvate_deCO2ase_alpha"/>
</dbReference>
<evidence type="ECO:0000256" key="6">
    <source>
        <dbReference type="ARBA" id="ARBA00038733"/>
    </source>
</evidence>
<comment type="catalytic activity">
    <reaction evidence="8">
        <text>3-sulfopyruvate + H(+) = sulfoacetaldehyde + CO2</text>
        <dbReference type="Rhea" id="RHEA:20948"/>
        <dbReference type="ChEBI" id="CHEBI:15378"/>
        <dbReference type="ChEBI" id="CHEBI:16526"/>
        <dbReference type="ChEBI" id="CHEBI:57940"/>
        <dbReference type="ChEBI" id="CHEBI:58246"/>
        <dbReference type="EC" id="4.1.1.79"/>
    </reaction>
</comment>
<dbReference type="eggNOG" id="arCOG01613">
    <property type="taxonomic scope" value="Archaea"/>
</dbReference>
<evidence type="ECO:0000259" key="9">
    <source>
        <dbReference type="Pfam" id="PF02776"/>
    </source>
</evidence>
<dbReference type="Proteomes" id="UP000001106">
    <property type="component" value="Chromosome"/>
</dbReference>
<dbReference type="PANTHER" id="PTHR42818:SF1">
    <property type="entry name" value="SULFOPYRUVATE DECARBOXYLASE"/>
    <property type="match status" value="1"/>
</dbReference>
<dbReference type="OrthoDB" id="53192at2157"/>
<comment type="function">
    <text evidence="4">Involved in the biosynthesis of the coenzyme M (2-mercaptoethanesulfonic acid). Catalyzes the decarboxylation of sulfopyruvate to sulfoacetaldehyde.</text>
</comment>
<evidence type="ECO:0000256" key="5">
    <source>
        <dbReference type="ARBA" id="ARBA00037914"/>
    </source>
</evidence>
<dbReference type="GO" id="GO:0050545">
    <property type="term" value="F:sulfopyruvate decarboxylase activity"/>
    <property type="evidence" value="ECO:0007669"/>
    <property type="project" value="UniProtKB-EC"/>
</dbReference>